<dbReference type="EMBL" id="CYXT01000011">
    <property type="protein sequence ID" value="CUM95043.1"/>
    <property type="molecule type" value="Genomic_DNA"/>
</dbReference>
<protein>
    <recommendedName>
        <fullName evidence="7 17">Phosphoenolpyruvate-protein phosphotransferase</fullName>
        <ecNumber evidence="6 17">2.7.3.9</ecNumber>
    </recommendedName>
    <alternativeName>
        <fullName evidence="16 17">Phosphotransferase system, enzyme I</fullName>
    </alternativeName>
</protein>
<dbReference type="GO" id="GO:0005737">
    <property type="term" value="C:cytoplasm"/>
    <property type="evidence" value="ECO:0007669"/>
    <property type="project" value="UniProtKB-SubCell"/>
</dbReference>
<keyword evidence="13 17" id="KW-0479">Metal-binding</keyword>
<dbReference type="PANTHER" id="PTHR46244:SF3">
    <property type="entry name" value="PHOSPHOENOLPYRUVATE-PROTEIN PHOSPHOTRANSFERASE"/>
    <property type="match status" value="1"/>
</dbReference>
<comment type="function">
    <text evidence="3 17">General (non sugar-specific) component of the phosphoenolpyruvate-dependent sugar phosphotransferase system (sugar PTS). This major carbohydrate active-transport system catalyzes the phosphorylation of incoming sugar substrates concomitantly with their translocation across the cell membrane. Enzyme I transfers the phosphoryl group from phosphoenolpyruvate (PEP) to the phosphoryl carrier protein (HPr).</text>
</comment>
<dbReference type="Pfam" id="PF00391">
    <property type="entry name" value="PEP-utilizers"/>
    <property type="match status" value="1"/>
</dbReference>
<feature type="binding site" evidence="19">
    <location>
        <position position="294"/>
    </location>
    <ligand>
        <name>phosphoenolpyruvate</name>
        <dbReference type="ChEBI" id="CHEBI:58702"/>
    </ligand>
</feature>
<dbReference type="InterPro" id="IPR024692">
    <property type="entry name" value="PTS_EI"/>
</dbReference>
<dbReference type="InterPro" id="IPR008731">
    <property type="entry name" value="PTS_EIN"/>
</dbReference>
<dbReference type="PANTHER" id="PTHR46244">
    <property type="entry name" value="PHOSPHOENOLPYRUVATE-PROTEIN PHOSPHOTRANSFERASE"/>
    <property type="match status" value="1"/>
</dbReference>
<feature type="active site" description="Proton donor" evidence="18">
    <location>
        <position position="501"/>
    </location>
</feature>
<evidence type="ECO:0000256" key="3">
    <source>
        <dbReference type="ARBA" id="ARBA00002728"/>
    </source>
</evidence>
<keyword evidence="14 17" id="KW-0418">Kinase</keyword>
<evidence type="ECO:0000256" key="12">
    <source>
        <dbReference type="ARBA" id="ARBA00022683"/>
    </source>
</evidence>
<evidence type="ECO:0000256" key="13">
    <source>
        <dbReference type="ARBA" id="ARBA00022723"/>
    </source>
</evidence>
<dbReference type="InterPro" id="IPR036637">
    <property type="entry name" value="Phosphohistidine_dom_sf"/>
</dbReference>
<feature type="active site" description="Tele-phosphohistidine intermediate" evidence="18">
    <location>
        <position position="187"/>
    </location>
</feature>
<dbReference type="Gene3D" id="3.20.20.60">
    <property type="entry name" value="Phosphoenolpyruvate-binding domains"/>
    <property type="match status" value="1"/>
</dbReference>
<evidence type="ECO:0000313" key="26">
    <source>
        <dbReference type="Proteomes" id="UP000095598"/>
    </source>
</evidence>
<dbReference type="InterPro" id="IPR000121">
    <property type="entry name" value="PEP_util_C"/>
</dbReference>
<proteinExistence type="inferred from homology"/>
<feature type="binding site" evidence="20">
    <location>
        <position position="430"/>
    </location>
    <ligand>
        <name>Mg(2+)</name>
        <dbReference type="ChEBI" id="CHEBI:18420"/>
    </ligand>
</feature>
<reference evidence="25 26" key="1">
    <citation type="submission" date="2015-09" db="EMBL/GenBank/DDBJ databases">
        <authorList>
            <consortium name="Pathogen Informatics"/>
        </authorList>
    </citation>
    <scope>NUCLEOTIDE SEQUENCE [LARGE SCALE GENOMIC DNA]</scope>
    <source>
        <strain evidence="25 26">2789STDY5608868</strain>
    </source>
</reference>
<feature type="binding site" evidence="19">
    <location>
        <position position="330"/>
    </location>
    <ligand>
        <name>phosphoenolpyruvate</name>
        <dbReference type="ChEBI" id="CHEBI:58702"/>
    </ligand>
</feature>
<dbReference type="InterPro" id="IPR008279">
    <property type="entry name" value="PEP-util_enz_mobile_dom"/>
</dbReference>
<dbReference type="Gene3D" id="1.10.274.10">
    <property type="entry name" value="PtsI, HPr-binding domain"/>
    <property type="match status" value="1"/>
</dbReference>
<gene>
    <name evidence="25" type="primary">ptsI</name>
    <name evidence="25" type="ORF">ERS852425_01643</name>
</gene>
<evidence type="ECO:0000259" key="22">
    <source>
        <dbReference type="Pfam" id="PF00391"/>
    </source>
</evidence>
<evidence type="ECO:0000256" key="17">
    <source>
        <dbReference type="PIRNR" id="PIRNR000732"/>
    </source>
</evidence>
<evidence type="ECO:0000256" key="11">
    <source>
        <dbReference type="ARBA" id="ARBA00022679"/>
    </source>
</evidence>
<feature type="binding site" evidence="20">
    <location>
        <position position="454"/>
    </location>
    <ligand>
        <name>Mg(2+)</name>
        <dbReference type="ChEBI" id="CHEBI:18420"/>
    </ligand>
</feature>
<keyword evidence="10 17" id="KW-0762">Sugar transport</keyword>
<feature type="binding site" evidence="19">
    <location>
        <position position="464"/>
    </location>
    <ligand>
        <name>phosphoenolpyruvate</name>
        <dbReference type="ChEBI" id="CHEBI:58702"/>
    </ligand>
</feature>
<keyword evidence="25" id="KW-0670">Pyruvate</keyword>
<comment type="similarity">
    <text evidence="5 17">Belongs to the PEP-utilizing enzyme family.</text>
</comment>
<evidence type="ECO:0000256" key="7">
    <source>
        <dbReference type="ARBA" id="ARBA00016544"/>
    </source>
</evidence>
<dbReference type="SUPFAM" id="SSF52009">
    <property type="entry name" value="Phosphohistidine domain"/>
    <property type="match status" value="1"/>
</dbReference>
<feature type="binding site" evidence="19">
    <location>
        <begin position="453"/>
        <end position="454"/>
    </location>
    <ligand>
        <name>phosphoenolpyruvate</name>
        <dbReference type="ChEBI" id="CHEBI:58702"/>
    </ligand>
</feature>
<dbReference type="SUPFAM" id="SSF51621">
    <property type="entry name" value="Phosphoenolpyruvate/pyruvate domain"/>
    <property type="match status" value="1"/>
</dbReference>
<feature type="domain" description="PEP-utilising enzyme C-terminal" evidence="23">
    <location>
        <begin position="249"/>
        <end position="537"/>
    </location>
</feature>
<keyword evidence="11 17" id="KW-0808">Transferase</keyword>
<keyword evidence="9 17" id="KW-0963">Cytoplasm</keyword>
<feature type="coiled-coil region" evidence="21">
    <location>
        <begin position="17"/>
        <end position="51"/>
    </location>
</feature>
<evidence type="ECO:0000256" key="5">
    <source>
        <dbReference type="ARBA" id="ARBA00007837"/>
    </source>
</evidence>
<dbReference type="InterPro" id="IPR006318">
    <property type="entry name" value="PTS_EI-like"/>
</dbReference>
<evidence type="ECO:0000313" key="25">
    <source>
        <dbReference type="EMBL" id="CUM95043.1"/>
    </source>
</evidence>
<dbReference type="GO" id="GO:0008965">
    <property type="term" value="F:phosphoenolpyruvate-protein phosphotransferase activity"/>
    <property type="evidence" value="ECO:0007669"/>
    <property type="project" value="UniProtKB-EC"/>
</dbReference>
<evidence type="ECO:0000256" key="8">
    <source>
        <dbReference type="ARBA" id="ARBA00022448"/>
    </source>
</evidence>
<evidence type="ECO:0000256" key="6">
    <source>
        <dbReference type="ARBA" id="ARBA00012232"/>
    </source>
</evidence>
<name>A0A173SX66_ANAHA</name>
<evidence type="ECO:0000256" key="15">
    <source>
        <dbReference type="ARBA" id="ARBA00022842"/>
    </source>
</evidence>
<dbReference type="InterPro" id="IPR015813">
    <property type="entry name" value="Pyrv/PenolPyrv_kinase-like_dom"/>
</dbReference>
<comment type="catalytic activity">
    <reaction evidence="1 17">
        <text>L-histidyl-[protein] + phosphoenolpyruvate = N(pros)-phospho-L-histidyl-[protein] + pyruvate</text>
        <dbReference type="Rhea" id="RHEA:23880"/>
        <dbReference type="Rhea" id="RHEA-COMP:9745"/>
        <dbReference type="Rhea" id="RHEA-COMP:9746"/>
        <dbReference type="ChEBI" id="CHEBI:15361"/>
        <dbReference type="ChEBI" id="CHEBI:29979"/>
        <dbReference type="ChEBI" id="CHEBI:58702"/>
        <dbReference type="ChEBI" id="CHEBI:64837"/>
        <dbReference type="EC" id="2.7.3.9"/>
    </reaction>
</comment>
<dbReference type="PRINTS" id="PR01736">
    <property type="entry name" value="PHPHTRNFRASE"/>
</dbReference>
<sequence>MYKGIGASAGIGIGKIVKIKEEELNYTKQAIEDTEAEKKRLSDAIEVFIEKTQKMVESMKVTAGEQEAEILEGHIMMIQDPAISEQIEAKIDGEKINAEAAVEEACDFFAQIFAMADDELTQQRASDLGDIKTRLIKILLGIEEVDISAVPEGTILVAEDLTPSMTAGINPANVQGVLTEIGGKTSHSAIICRSMEIPAVLSIENIVSIVNDGDEVVLDGSTGEAFINPEASVVEEYKAKKAKFLEEKAALQKFVGQKSQTADGHVVELVANIGGPDEAEGVLERDGEGVGLFRSEFLFMESDAIPSEEAQFEAYKKVAETLDGKPVIIRTLDIGGDKALPYLGLPTEENPFLGFRAVRFCLQRKEDIYKPQLRALLRASAFGKVRIMVPLVTCVDELRAVKAIIEELKQELDAEGIAYDKDIQVGVMMETAAASLIADILAKEADFFSIGTNDLTGYTMAADRGNPDVAYLYSAYNPAVLRSIRNIISAANKEDIMAGMCGEAASDPLLVPVLLGFGLNEFSVSATAILATRKVMSLWTMDECKALVDEVMQLETEAEVKALLEERARS</sequence>
<dbReference type="InterPro" id="IPR040442">
    <property type="entry name" value="Pyrv_kinase-like_dom_sf"/>
</dbReference>
<dbReference type="InterPro" id="IPR050499">
    <property type="entry name" value="PEP-utilizing_PTS_enzyme"/>
</dbReference>
<dbReference type="AlphaFoldDB" id="A0A173SX66"/>
<evidence type="ECO:0000256" key="19">
    <source>
        <dbReference type="PIRSR" id="PIRSR000732-2"/>
    </source>
</evidence>
<dbReference type="PIRSF" id="PIRSF000732">
    <property type="entry name" value="PTS_enzyme_I"/>
    <property type="match status" value="1"/>
</dbReference>
<evidence type="ECO:0000256" key="20">
    <source>
        <dbReference type="PIRSR" id="PIRSR000732-3"/>
    </source>
</evidence>
<evidence type="ECO:0000259" key="24">
    <source>
        <dbReference type="Pfam" id="PF05524"/>
    </source>
</evidence>
<dbReference type="RefSeq" id="WP_055258641.1">
    <property type="nucleotide sequence ID" value="NZ_CYXT01000011.1"/>
</dbReference>
<evidence type="ECO:0000256" key="16">
    <source>
        <dbReference type="ARBA" id="ARBA00033235"/>
    </source>
</evidence>
<dbReference type="GO" id="GO:0046872">
    <property type="term" value="F:metal ion binding"/>
    <property type="evidence" value="ECO:0007669"/>
    <property type="project" value="UniProtKB-KW"/>
</dbReference>
<evidence type="ECO:0000256" key="18">
    <source>
        <dbReference type="PIRSR" id="PIRSR000732-1"/>
    </source>
</evidence>
<comment type="subcellular location">
    <subcellularLocation>
        <location evidence="4 17">Cytoplasm</location>
    </subcellularLocation>
</comment>
<accession>A0A173SX66</accession>
<dbReference type="GO" id="GO:0009401">
    <property type="term" value="P:phosphoenolpyruvate-dependent sugar phosphotransferase system"/>
    <property type="evidence" value="ECO:0007669"/>
    <property type="project" value="UniProtKB-KW"/>
</dbReference>
<dbReference type="GO" id="GO:0016301">
    <property type="term" value="F:kinase activity"/>
    <property type="evidence" value="ECO:0007669"/>
    <property type="project" value="UniProtKB-KW"/>
</dbReference>
<dbReference type="EC" id="2.7.3.9" evidence="6 17"/>
<evidence type="ECO:0000256" key="21">
    <source>
        <dbReference type="SAM" id="Coils"/>
    </source>
</evidence>
<keyword evidence="21" id="KW-0175">Coiled coil</keyword>
<dbReference type="Pfam" id="PF05524">
    <property type="entry name" value="PEP-utilisers_N"/>
    <property type="match status" value="1"/>
</dbReference>
<dbReference type="SUPFAM" id="SSF47831">
    <property type="entry name" value="Enzyme I of the PEP:sugar phosphotransferase system HPr-binding (sub)domain"/>
    <property type="match status" value="1"/>
</dbReference>
<organism evidence="25 26">
    <name type="scientific">Anaerostipes hadrus</name>
    <dbReference type="NCBI Taxonomy" id="649756"/>
    <lineage>
        <taxon>Bacteria</taxon>
        <taxon>Bacillati</taxon>
        <taxon>Bacillota</taxon>
        <taxon>Clostridia</taxon>
        <taxon>Lachnospirales</taxon>
        <taxon>Lachnospiraceae</taxon>
        <taxon>Anaerostipes</taxon>
    </lineage>
</organism>
<evidence type="ECO:0000256" key="10">
    <source>
        <dbReference type="ARBA" id="ARBA00022597"/>
    </source>
</evidence>
<evidence type="ECO:0000256" key="14">
    <source>
        <dbReference type="ARBA" id="ARBA00022777"/>
    </source>
</evidence>
<dbReference type="InterPro" id="IPR036618">
    <property type="entry name" value="PtsI_HPr-bd_sf"/>
</dbReference>
<dbReference type="Pfam" id="PF02896">
    <property type="entry name" value="PEP-utilizers_C"/>
    <property type="match status" value="1"/>
</dbReference>
<feature type="domain" description="PEP-utilising enzyme mobile" evidence="22">
    <location>
        <begin position="151"/>
        <end position="223"/>
    </location>
</feature>
<keyword evidence="15 17" id="KW-0460">Magnesium</keyword>
<comment type="cofactor">
    <cofactor evidence="2 17 20">
        <name>Mg(2+)</name>
        <dbReference type="ChEBI" id="CHEBI:18420"/>
    </cofactor>
</comment>
<dbReference type="Proteomes" id="UP000095598">
    <property type="component" value="Unassembled WGS sequence"/>
</dbReference>
<evidence type="ECO:0000259" key="23">
    <source>
        <dbReference type="Pfam" id="PF02896"/>
    </source>
</evidence>
<keyword evidence="8 17" id="KW-0813">Transport</keyword>
<dbReference type="Gene3D" id="3.50.30.10">
    <property type="entry name" value="Phosphohistidine domain"/>
    <property type="match status" value="1"/>
</dbReference>
<dbReference type="NCBIfam" id="TIGR01417">
    <property type="entry name" value="PTS_I_fam"/>
    <property type="match status" value="1"/>
</dbReference>
<feature type="domain" description="Phosphotransferase system enzyme I N-terminal" evidence="24">
    <location>
        <begin position="3"/>
        <end position="124"/>
    </location>
</feature>
<evidence type="ECO:0000256" key="2">
    <source>
        <dbReference type="ARBA" id="ARBA00001946"/>
    </source>
</evidence>
<evidence type="ECO:0000256" key="4">
    <source>
        <dbReference type="ARBA" id="ARBA00004496"/>
    </source>
</evidence>
<evidence type="ECO:0000256" key="9">
    <source>
        <dbReference type="ARBA" id="ARBA00022490"/>
    </source>
</evidence>
<keyword evidence="12 17" id="KW-0598">Phosphotransferase system</keyword>
<evidence type="ECO:0000256" key="1">
    <source>
        <dbReference type="ARBA" id="ARBA00000683"/>
    </source>
</evidence>